<dbReference type="InterPro" id="IPR023214">
    <property type="entry name" value="HAD_sf"/>
</dbReference>
<dbReference type="PANTHER" id="PTHR19288">
    <property type="entry name" value="4-NITROPHENYLPHOSPHATASE-RELATED"/>
    <property type="match status" value="1"/>
</dbReference>
<dbReference type="InterPro" id="IPR036412">
    <property type="entry name" value="HAD-like_sf"/>
</dbReference>
<organism evidence="1 2">
    <name type="scientific">Hydrogenibacillus schlegelii</name>
    <name type="common">Bacillus schlegelii</name>
    <dbReference type="NCBI Taxonomy" id="1484"/>
    <lineage>
        <taxon>Bacteria</taxon>
        <taxon>Bacillati</taxon>
        <taxon>Bacillota</taxon>
        <taxon>Bacilli</taxon>
        <taxon>Bacillales</taxon>
        <taxon>Bacillales Family X. Incertae Sedis</taxon>
        <taxon>Hydrogenibacillus</taxon>
    </lineage>
</organism>
<protein>
    <submittedName>
        <fullName evidence="1">HAD-IIA family hydrolase</fullName>
    </submittedName>
</protein>
<sequence length="265" mass="27637">MTVRYRGWLLDLDGTLVRGTRPLPGAGAFLDALRAAGAVFLILTNNATRTAAAVAGALTEAGLPVRPEEVLTSADVLAEMLARRYPGGRVLAIGEAGLYEPLRARGLRVVEAGADPAGPVDAVAVGLDRTLTYGKLTAALRALAAGVPFYATNCDLRLPGEDGWLPGNGSIVELLRVASGRTPRVVGKPRYPMLRAALRRLGLPRSAVALVGDNVLTDIAAGRRAGIDAYLVETGVPPAEGALRRYPPAGRVPNLEALRSLLTGP</sequence>
<dbReference type="Gene3D" id="3.40.50.1000">
    <property type="entry name" value="HAD superfamily/HAD-like"/>
    <property type="match status" value="2"/>
</dbReference>
<dbReference type="Pfam" id="PF13344">
    <property type="entry name" value="Hydrolase_6"/>
    <property type="match status" value="1"/>
</dbReference>
<dbReference type="GO" id="GO:0005737">
    <property type="term" value="C:cytoplasm"/>
    <property type="evidence" value="ECO:0007669"/>
    <property type="project" value="TreeGrafter"/>
</dbReference>
<comment type="caution">
    <text evidence="1">The sequence shown here is derived from an EMBL/GenBank/DDBJ whole genome shotgun (WGS) entry which is preliminary data.</text>
</comment>
<dbReference type="RefSeq" id="WP_272999750.1">
    <property type="nucleotide sequence ID" value="NZ_PEBV01000005.1"/>
</dbReference>
<gene>
    <name evidence="1" type="ORF">KM312_01230</name>
</gene>
<dbReference type="NCBIfam" id="TIGR01460">
    <property type="entry name" value="HAD-SF-IIA"/>
    <property type="match status" value="1"/>
</dbReference>
<name>A0A947CUH3_HYDSH</name>
<dbReference type="SUPFAM" id="SSF56784">
    <property type="entry name" value="HAD-like"/>
    <property type="match status" value="1"/>
</dbReference>
<dbReference type="Proteomes" id="UP000748108">
    <property type="component" value="Unassembled WGS sequence"/>
</dbReference>
<dbReference type="EMBL" id="JAHHQF010000037">
    <property type="protein sequence ID" value="MBT9281284.1"/>
    <property type="molecule type" value="Genomic_DNA"/>
</dbReference>
<dbReference type="AlphaFoldDB" id="A0A947CUH3"/>
<keyword evidence="1" id="KW-0378">Hydrolase</keyword>
<evidence type="ECO:0000313" key="2">
    <source>
        <dbReference type="Proteomes" id="UP000748108"/>
    </source>
</evidence>
<dbReference type="InterPro" id="IPR006357">
    <property type="entry name" value="HAD-SF_hydro_IIA"/>
</dbReference>
<dbReference type="PANTHER" id="PTHR19288:SF46">
    <property type="entry name" value="HALOACID DEHALOGENASE-LIKE HYDROLASE DOMAIN-CONTAINING PROTEIN 2"/>
    <property type="match status" value="1"/>
</dbReference>
<reference evidence="1" key="1">
    <citation type="journal article" date="2021" name="Microbiology">
        <title>Metagenomic Analysis of the Microbial Community in the Underground Coal Fire Area (Kemerovo Region, Russia) Revealed Predominance of Thermophilic Members of the Phyla Deinococcus-thermus, Aquificae, and Firmicutes.</title>
        <authorList>
            <person name="Kadnikov V."/>
            <person name="Mardanov A.V."/>
            <person name="Beletsky A.V."/>
            <person name="Karnachuk O.V."/>
            <person name="Ravin N.V."/>
        </authorList>
    </citation>
    <scope>NUCLEOTIDE SEQUENCE</scope>
    <source>
        <strain evidence="1">RBS10-49</strain>
    </source>
</reference>
<proteinExistence type="predicted"/>
<dbReference type="GO" id="GO:0016791">
    <property type="term" value="F:phosphatase activity"/>
    <property type="evidence" value="ECO:0007669"/>
    <property type="project" value="TreeGrafter"/>
</dbReference>
<evidence type="ECO:0000313" key="1">
    <source>
        <dbReference type="EMBL" id="MBT9281284.1"/>
    </source>
</evidence>
<accession>A0A947CUH3</accession>
<dbReference type="Pfam" id="PF13242">
    <property type="entry name" value="Hydrolase_like"/>
    <property type="match status" value="1"/>
</dbReference>